<dbReference type="Gene3D" id="3.30.565.10">
    <property type="entry name" value="Histidine kinase-like ATPase, C-terminal domain"/>
    <property type="match status" value="1"/>
</dbReference>
<dbReference type="PROSITE" id="PS01124">
    <property type="entry name" value="HTH_ARAC_FAMILY_2"/>
    <property type="match status" value="1"/>
</dbReference>
<dbReference type="SUPFAM" id="SSF47384">
    <property type="entry name" value="Homodimeric domain of signal transducing histidine kinase"/>
    <property type="match status" value="1"/>
</dbReference>
<evidence type="ECO:0000259" key="11">
    <source>
        <dbReference type="PROSITE" id="PS01124"/>
    </source>
</evidence>
<dbReference type="KEGG" id="prr:AT705_18880"/>
<reference evidence="14 15" key="1">
    <citation type="submission" date="2015-12" db="EMBL/GenBank/DDBJ databases">
        <title>Complete genome sequence of Pseudoalteromonas rubra SCSIO 6842, harboring a conjugative plasmid.</title>
        <authorList>
            <person name="Li B."/>
            <person name="Wang X."/>
        </authorList>
    </citation>
    <scope>NUCLEOTIDE SEQUENCE [LARGE SCALE GENOMIC DNA]</scope>
    <source>
        <strain evidence="14 15">SCSIO 6842</strain>
    </source>
</reference>
<dbReference type="EC" id="2.7.13.3" evidence="2"/>
<dbReference type="SMART" id="SM00448">
    <property type="entry name" value="REC"/>
    <property type="match status" value="1"/>
</dbReference>
<feature type="transmembrane region" description="Helical" evidence="10">
    <location>
        <begin position="149"/>
        <end position="173"/>
    </location>
</feature>
<evidence type="ECO:0000256" key="7">
    <source>
        <dbReference type="ARBA" id="ARBA00023125"/>
    </source>
</evidence>
<dbReference type="GO" id="GO:0043565">
    <property type="term" value="F:sequence-specific DNA binding"/>
    <property type="evidence" value="ECO:0007669"/>
    <property type="project" value="InterPro"/>
</dbReference>
<dbReference type="Pfam" id="PF02518">
    <property type="entry name" value="HATPase_c"/>
    <property type="match status" value="1"/>
</dbReference>
<dbReference type="GO" id="GO:0003700">
    <property type="term" value="F:DNA-binding transcription factor activity"/>
    <property type="evidence" value="ECO:0007669"/>
    <property type="project" value="InterPro"/>
</dbReference>
<dbReference type="Gene3D" id="1.10.10.60">
    <property type="entry name" value="Homeodomain-like"/>
    <property type="match status" value="2"/>
</dbReference>
<dbReference type="AlphaFoldDB" id="A0A0U3GWZ9"/>
<dbReference type="PROSITE" id="PS50110">
    <property type="entry name" value="RESPONSE_REGULATORY"/>
    <property type="match status" value="1"/>
</dbReference>
<proteinExistence type="predicted"/>
<evidence type="ECO:0000256" key="3">
    <source>
        <dbReference type="ARBA" id="ARBA00022553"/>
    </source>
</evidence>
<dbReference type="InterPro" id="IPR009057">
    <property type="entry name" value="Homeodomain-like_sf"/>
</dbReference>
<evidence type="ECO:0000256" key="10">
    <source>
        <dbReference type="SAM" id="Phobius"/>
    </source>
</evidence>
<dbReference type="Gene3D" id="1.10.287.130">
    <property type="match status" value="1"/>
</dbReference>
<accession>A0A0U3GWZ9</accession>
<dbReference type="PROSITE" id="PS50109">
    <property type="entry name" value="HIS_KIN"/>
    <property type="match status" value="1"/>
</dbReference>
<evidence type="ECO:0000256" key="9">
    <source>
        <dbReference type="PROSITE-ProRule" id="PRU00169"/>
    </source>
</evidence>
<dbReference type="SMART" id="SM00342">
    <property type="entry name" value="HTH_ARAC"/>
    <property type="match status" value="1"/>
</dbReference>
<feature type="transmembrane region" description="Helical" evidence="10">
    <location>
        <begin position="42"/>
        <end position="61"/>
    </location>
</feature>
<protein>
    <recommendedName>
        <fullName evidence="2">histidine kinase</fullName>
        <ecNumber evidence="2">2.7.13.3</ecNumber>
    </recommendedName>
</protein>
<evidence type="ECO:0000256" key="4">
    <source>
        <dbReference type="ARBA" id="ARBA00022679"/>
    </source>
</evidence>
<dbReference type="InterPro" id="IPR003661">
    <property type="entry name" value="HisK_dim/P_dom"/>
</dbReference>
<evidence type="ECO:0000256" key="5">
    <source>
        <dbReference type="ARBA" id="ARBA00022777"/>
    </source>
</evidence>
<dbReference type="RefSeq" id="WP_058797773.1">
    <property type="nucleotide sequence ID" value="NZ_CP013611.1"/>
</dbReference>
<evidence type="ECO:0000313" key="15">
    <source>
        <dbReference type="Proteomes" id="UP000069015"/>
    </source>
</evidence>
<feature type="domain" description="Histidine kinase" evidence="12">
    <location>
        <begin position="207"/>
        <end position="420"/>
    </location>
</feature>
<dbReference type="GO" id="GO:0000155">
    <property type="term" value="F:phosphorelay sensor kinase activity"/>
    <property type="evidence" value="ECO:0007669"/>
    <property type="project" value="InterPro"/>
</dbReference>
<dbReference type="SUPFAM" id="SSF55874">
    <property type="entry name" value="ATPase domain of HSP90 chaperone/DNA topoisomerase II/histidine kinase"/>
    <property type="match status" value="1"/>
</dbReference>
<dbReference type="CDD" id="cd00075">
    <property type="entry name" value="HATPase"/>
    <property type="match status" value="1"/>
</dbReference>
<dbReference type="InterPro" id="IPR036890">
    <property type="entry name" value="HATPase_C_sf"/>
</dbReference>
<feature type="transmembrane region" description="Helical" evidence="10">
    <location>
        <begin position="73"/>
        <end position="94"/>
    </location>
</feature>
<dbReference type="FunFam" id="3.30.565.10:FF:000006">
    <property type="entry name" value="Sensor histidine kinase WalK"/>
    <property type="match status" value="1"/>
</dbReference>
<keyword evidence="10" id="KW-1133">Transmembrane helix</keyword>
<keyword evidence="7" id="KW-0238">DNA-binding</keyword>
<evidence type="ECO:0000256" key="6">
    <source>
        <dbReference type="ARBA" id="ARBA00023015"/>
    </source>
</evidence>
<dbReference type="InterPro" id="IPR001789">
    <property type="entry name" value="Sig_transdc_resp-reg_receiver"/>
</dbReference>
<name>A0A0U3GWZ9_9GAMM</name>
<dbReference type="InterPro" id="IPR018062">
    <property type="entry name" value="HTH_AraC-typ_CS"/>
</dbReference>
<evidence type="ECO:0000313" key="14">
    <source>
        <dbReference type="EMBL" id="ALU44830.1"/>
    </source>
</evidence>
<dbReference type="InterPro" id="IPR036097">
    <property type="entry name" value="HisK_dim/P_sf"/>
</dbReference>
<dbReference type="Pfam" id="PF12833">
    <property type="entry name" value="HTH_18"/>
    <property type="match status" value="1"/>
</dbReference>
<dbReference type="PRINTS" id="PR00344">
    <property type="entry name" value="BCTRLSENSOR"/>
</dbReference>
<dbReference type="Gene3D" id="3.40.50.2300">
    <property type="match status" value="1"/>
</dbReference>
<dbReference type="SMART" id="SM00387">
    <property type="entry name" value="HATPase_c"/>
    <property type="match status" value="1"/>
</dbReference>
<feature type="transmembrane region" description="Helical" evidence="10">
    <location>
        <begin position="114"/>
        <end position="137"/>
    </location>
</feature>
<dbReference type="InterPro" id="IPR018060">
    <property type="entry name" value="HTH_AraC"/>
</dbReference>
<keyword evidence="3 9" id="KW-0597">Phosphoprotein</keyword>
<dbReference type="Proteomes" id="UP000069015">
    <property type="component" value="Chromosome 1"/>
</dbReference>
<dbReference type="InterPro" id="IPR003594">
    <property type="entry name" value="HATPase_dom"/>
</dbReference>
<evidence type="ECO:0000256" key="1">
    <source>
        <dbReference type="ARBA" id="ARBA00000085"/>
    </source>
</evidence>
<keyword evidence="6" id="KW-0805">Transcription regulation</keyword>
<dbReference type="PANTHER" id="PTHR43547:SF2">
    <property type="entry name" value="HYBRID SIGNAL TRANSDUCTION HISTIDINE KINASE C"/>
    <property type="match status" value="1"/>
</dbReference>
<dbReference type="EMBL" id="CP013611">
    <property type="protein sequence ID" value="ALU44830.1"/>
    <property type="molecule type" value="Genomic_DNA"/>
</dbReference>
<sequence>MDAAQNPFITDSNTRMHTIINAVGILGLVVHALLIVDFIILAIPELVVLEVCSTFTWYVALRLNRTNNTSGAVLLMVGEVLVHSTIVVLYLGLAPGFQHYLWAAVPFILFYRKIPLWGIVTCTVSCMGLFVAFYLFAQDIEYTYAYSELLPYIHVSNLIIAFMALGLTCFHFYNATMEAEQEIAKMAAEKVQLTEEALAKKNTFFANVSHEFRTPLTLITGPLESIITSTETPDKASLTRILSNAKRLQRLVEQTLELTKSDFILPEDKHTLALDSIAEQITTAFIALAKEEKIDIQCHTHSGCLVDIPIQNAEAILCNLISNAIKYSKPDSEIQIRCEQVDNTVQLSVSDAGIGIAPHDQHRIFERFVRLDTDMANTVAGTGIGLALVKDLVQRAHGHITVCSDGVSGTQFTVTFPLSNNTSNTDYPLQISDVVTLEQSNLQHQITPSVPQCPDEGTQHQPSILIVEDNPDMRAYIADCLHGTYQVLFASEGESGFALAKTHVPDLILTDLMMPNLDGFQLAQKLREELTTCHIPILMLTAKGDDDSQTLAWKMDIDAFMGKPFNAERLLTRIHNLLNIRSLISQRVGEQLNALAANITHRERYAGISSKDAQFIDQLEHWMAAHFAEQSLTIKSLLPTVAMSERQLQRKFKALLGQTFSEYVKKFRLNRGAQMLANGMSVTQVAFDCGFSSQSYFSLCFKAQYGVAPSQFHLQSERP</sequence>
<feature type="modified residue" description="4-aspartylphosphate" evidence="9">
    <location>
        <position position="511"/>
    </location>
</feature>
<organism evidence="14 15">
    <name type="scientific">Pseudoalteromonas rubra</name>
    <dbReference type="NCBI Taxonomy" id="43658"/>
    <lineage>
        <taxon>Bacteria</taxon>
        <taxon>Pseudomonadati</taxon>
        <taxon>Pseudomonadota</taxon>
        <taxon>Gammaproteobacteria</taxon>
        <taxon>Alteromonadales</taxon>
        <taxon>Pseudoalteromonadaceae</taxon>
        <taxon>Pseudoalteromonas</taxon>
    </lineage>
</organism>
<evidence type="ECO:0000256" key="2">
    <source>
        <dbReference type="ARBA" id="ARBA00012438"/>
    </source>
</evidence>
<dbReference type="SUPFAM" id="SSF52172">
    <property type="entry name" value="CheY-like"/>
    <property type="match status" value="1"/>
</dbReference>
<dbReference type="Pfam" id="PF00512">
    <property type="entry name" value="HisKA"/>
    <property type="match status" value="1"/>
</dbReference>
<keyword evidence="8" id="KW-0804">Transcription</keyword>
<feature type="domain" description="Response regulatory" evidence="13">
    <location>
        <begin position="463"/>
        <end position="578"/>
    </location>
</feature>
<dbReference type="CDD" id="cd17574">
    <property type="entry name" value="REC_OmpR"/>
    <property type="match status" value="1"/>
</dbReference>
<evidence type="ECO:0000259" key="13">
    <source>
        <dbReference type="PROSITE" id="PS50110"/>
    </source>
</evidence>
<comment type="catalytic activity">
    <reaction evidence="1">
        <text>ATP + protein L-histidine = ADP + protein N-phospho-L-histidine.</text>
        <dbReference type="EC" id="2.7.13.3"/>
    </reaction>
</comment>
<dbReference type="Pfam" id="PF00072">
    <property type="entry name" value="Response_reg"/>
    <property type="match status" value="1"/>
</dbReference>
<keyword evidence="4" id="KW-0808">Transferase</keyword>
<dbReference type="PROSITE" id="PS00041">
    <property type="entry name" value="HTH_ARAC_FAMILY_1"/>
    <property type="match status" value="1"/>
</dbReference>
<feature type="transmembrane region" description="Helical" evidence="10">
    <location>
        <begin position="18"/>
        <end position="36"/>
    </location>
</feature>
<dbReference type="InterPro" id="IPR011006">
    <property type="entry name" value="CheY-like_superfamily"/>
</dbReference>
<evidence type="ECO:0000259" key="12">
    <source>
        <dbReference type="PROSITE" id="PS50109"/>
    </source>
</evidence>
<gene>
    <name evidence="14" type="ORF">AT705_18880</name>
</gene>
<keyword evidence="5" id="KW-0418">Kinase</keyword>
<dbReference type="InterPro" id="IPR004358">
    <property type="entry name" value="Sig_transdc_His_kin-like_C"/>
</dbReference>
<dbReference type="SMART" id="SM00388">
    <property type="entry name" value="HisKA"/>
    <property type="match status" value="1"/>
</dbReference>
<evidence type="ECO:0000256" key="8">
    <source>
        <dbReference type="ARBA" id="ARBA00023163"/>
    </source>
</evidence>
<dbReference type="GO" id="GO:0005886">
    <property type="term" value="C:plasma membrane"/>
    <property type="evidence" value="ECO:0007669"/>
    <property type="project" value="UniProtKB-ARBA"/>
</dbReference>
<dbReference type="CDD" id="cd00082">
    <property type="entry name" value="HisKA"/>
    <property type="match status" value="1"/>
</dbReference>
<feature type="domain" description="HTH araC/xylS-type" evidence="11">
    <location>
        <begin position="617"/>
        <end position="715"/>
    </location>
</feature>
<keyword evidence="10" id="KW-0812">Transmembrane</keyword>
<dbReference type="InterPro" id="IPR005467">
    <property type="entry name" value="His_kinase_dom"/>
</dbReference>
<dbReference type="SUPFAM" id="SSF46689">
    <property type="entry name" value="Homeodomain-like"/>
    <property type="match status" value="1"/>
</dbReference>
<keyword evidence="10" id="KW-0472">Membrane</keyword>
<dbReference type="PANTHER" id="PTHR43547">
    <property type="entry name" value="TWO-COMPONENT HISTIDINE KINASE"/>
    <property type="match status" value="1"/>
</dbReference>